<comment type="similarity">
    <text evidence="6">Belongs to the nlpA lipoprotein family.</text>
</comment>
<dbReference type="InterPro" id="IPR004872">
    <property type="entry name" value="Lipoprotein_NlpA"/>
</dbReference>
<evidence type="ECO:0000256" key="3">
    <source>
        <dbReference type="ARBA" id="ARBA00023136"/>
    </source>
</evidence>
<dbReference type="Gene3D" id="3.40.190.10">
    <property type="entry name" value="Periplasmic binding protein-like II"/>
    <property type="match status" value="2"/>
</dbReference>
<keyword evidence="4" id="KW-0564">Palmitate</keyword>
<protein>
    <recommendedName>
        <fullName evidence="6">Lipoprotein</fullName>
    </recommendedName>
</protein>
<evidence type="ECO:0000256" key="7">
    <source>
        <dbReference type="PIRSR" id="PIRSR002854-1"/>
    </source>
</evidence>
<evidence type="ECO:0000313" key="10">
    <source>
        <dbReference type="Proteomes" id="UP000051497"/>
    </source>
</evidence>
<dbReference type="PATRIC" id="fig|1590043.3.peg.2535"/>
<dbReference type="EMBL" id="LKAJ02000001">
    <property type="protein sequence ID" value="MCS5711699.1"/>
    <property type="molecule type" value="Genomic_DNA"/>
</dbReference>
<keyword evidence="3" id="KW-0472">Membrane</keyword>
<dbReference type="CDD" id="cd13598">
    <property type="entry name" value="PBP2_lipoprotein_IlpA_like"/>
    <property type="match status" value="1"/>
</dbReference>
<evidence type="ECO:0000256" key="6">
    <source>
        <dbReference type="PIRNR" id="PIRNR002854"/>
    </source>
</evidence>
<comment type="caution">
    <text evidence="8">The sequence shown here is derived from an EMBL/GenBank/DDBJ whole genome shotgun (WGS) entry which is preliminary data.</text>
</comment>
<dbReference type="PROSITE" id="PS51257">
    <property type="entry name" value="PROKAR_LIPOPROTEIN"/>
    <property type="match status" value="1"/>
</dbReference>
<accession>A0A0Q9YUR1</accession>
<reference evidence="9" key="3">
    <citation type="submission" date="2021-06" db="EMBL/GenBank/DDBJ databases">
        <title>Genomic Description and Analysis of Intracellular Bacteria, Candidatus Berkiella cookevillensis and Candidatus Berkiella aquae.</title>
        <authorList>
            <person name="Kidane D.T."/>
            <person name="Mehari Y.T."/>
            <person name="Rice F.C."/>
            <person name="Arivett B.A."/>
            <person name="Farone A.L."/>
            <person name="Berk S.G."/>
            <person name="Farone M.B."/>
        </authorList>
    </citation>
    <scope>NUCLEOTIDE SEQUENCE</scope>
    <source>
        <strain evidence="9">HT99</strain>
    </source>
</reference>
<evidence type="ECO:0000313" key="8">
    <source>
        <dbReference type="EMBL" id="KRG20391.1"/>
    </source>
</evidence>
<name>A0A0Q9YUR1_9GAMM</name>
<sequence length="265" mass="29237">MFNVKSLLISLLGFSLIACSPQQRGDDEIIIGTITGPETQLVETAKKVAKDRYGLKLTIVSFEDYVVPNTALAENDIDANMFQHQPYLDVVIDKKKYAITSIGKMFIYPMGVYSKKYKQLSDLHQGAVIGIPNDPSNGARALRLLAKAGIITIPNVNDLELTPKKITSNPKALVIKEIVAAQLPRVLNDLDAAVINTNFAIPAGLSPSKEAIFLEDKNSPYANIVVVRTSEKDKEKYRKLMEALHSPEVELEAKKLFSDQAIPAW</sequence>
<comment type="subcellular location">
    <subcellularLocation>
        <location evidence="1">Membrane</location>
        <topology evidence="1">Lipid-anchor</topology>
    </subcellularLocation>
</comment>
<gene>
    <name evidence="8" type="primary">metQ</name>
    <name evidence="9" type="ORF">HT99x_009650</name>
    <name evidence="8" type="ORF">HT99x_02487</name>
</gene>
<organism evidence="8">
    <name type="scientific">Candidatus Berkiella aquae</name>
    <dbReference type="NCBI Taxonomy" id="295108"/>
    <lineage>
        <taxon>Bacteria</taxon>
        <taxon>Pseudomonadati</taxon>
        <taxon>Pseudomonadota</taxon>
        <taxon>Gammaproteobacteria</taxon>
        <taxon>Candidatus Berkiellales</taxon>
        <taxon>Candidatus Berkiellaceae</taxon>
        <taxon>Candidatus Berkiella</taxon>
    </lineage>
</organism>
<dbReference type="PANTHER" id="PTHR30429:SF1">
    <property type="entry name" value="D-METHIONINE-BINDING LIPOPROTEIN METQ-RELATED"/>
    <property type="match status" value="1"/>
</dbReference>
<evidence type="ECO:0000313" key="9">
    <source>
        <dbReference type="EMBL" id="MCS5711699.1"/>
    </source>
</evidence>
<feature type="lipid moiety-binding region" description="S-diacylglycerol cysteine" evidence="7">
    <location>
        <position position="19"/>
    </location>
</feature>
<reference evidence="8" key="1">
    <citation type="submission" date="2015-09" db="EMBL/GenBank/DDBJ databases">
        <title>Draft Genome Sequences of Two Novel Amoeba-resistant Intranuclear Bacteria, Candidatus Berkiella cookevillensis and Candidatus Berkiella aquae.</title>
        <authorList>
            <person name="Mehari Y.T."/>
            <person name="Arivett B.A."/>
            <person name="Farone A.L."/>
            <person name="Gunderson J.H."/>
            <person name="Farone M.B."/>
        </authorList>
    </citation>
    <scope>NUCLEOTIDE SEQUENCE [LARGE SCALE GENOMIC DNA]</scope>
    <source>
        <strain evidence="8">HT99</strain>
    </source>
</reference>
<evidence type="ECO:0000256" key="2">
    <source>
        <dbReference type="ARBA" id="ARBA00022729"/>
    </source>
</evidence>
<dbReference type="SUPFAM" id="SSF53850">
    <property type="entry name" value="Periplasmic binding protein-like II"/>
    <property type="match status" value="1"/>
</dbReference>
<proteinExistence type="inferred from homology"/>
<keyword evidence="5 6" id="KW-0449">Lipoprotein</keyword>
<dbReference type="STRING" id="295108.HT99x_02487"/>
<evidence type="ECO:0000256" key="1">
    <source>
        <dbReference type="ARBA" id="ARBA00004635"/>
    </source>
</evidence>
<dbReference type="EMBL" id="LKAJ01000012">
    <property type="protein sequence ID" value="KRG20391.1"/>
    <property type="molecule type" value="Genomic_DNA"/>
</dbReference>
<dbReference type="PANTHER" id="PTHR30429">
    <property type="entry name" value="D-METHIONINE-BINDING LIPOPROTEIN METQ"/>
    <property type="match status" value="1"/>
</dbReference>
<dbReference type="AlphaFoldDB" id="A0A0Q9YUR1"/>
<dbReference type="NCBIfam" id="TIGR00363">
    <property type="entry name" value="MetQ/NlpA family lipoprotein"/>
    <property type="match status" value="1"/>
</dbReference>
<dbReference type="Pfam" id="PF03180">
    <property type="entry name" value="Lipoprotein_9"/>
    <property type="match status" value="1"/>
</dbReference>
<keyword evidence="10" id="KW-1185">Reference proteome</keyword>
<keyword evidence="2" id="KW-0732">Signal</keyword>
<dbReference type="OrthoDB" id="9812878at2"/>
<dbReference type="RefSeq" id="WP_075067101.1">
    <property type="nucleotide sequence ID" value="NZ_LKAJ02000001.1"/>
</dbReference>
<reference evidence="9" key="2">
    <citation type="journal article" date="2016" name="Genome Announc.">
        <title>Draft Genome Sequences of Two Novel Amoeba-Resistant Intranuclear Bacteria, 'Candidatus Berkiella cookevillensis' and 'Candidatus Berkiella aquae'.</title>
        <authorList>
            <person name="Mehari Y.T."/>
            <person name="Arivett B.A."/>
            <person name="Farone A.L."/>
            <person name="Gunderson J.H."/>
            <person name="Farone M.B."/>
        </authorList>
    </citation>
    <scope>NUCLEOTIDE SEQUENCE</scope>
    <source>
        <strain evidence="9">HT99</strain>
    </source>
</reference>
<evidence type="ECO:0000256" key="5">
    <source>
        <dbReference type="ARBA" id="ARBA00023288"/>
    </source>
</evidence>
<dbReference type="PIRSF" id="PIRSF002854">
    <property type="entry name" value="MetQ"/>
    <property type="match status" value="1"/>
</dbReference>
<dbReference type="Proteomes" id="UP000051497">
    <property type="component" value="Unassembled WGS sequence"/>
</dbReference>
<dbReference type="GO" id="GO:0016020">
    <property type="term" value="C:membrane"/>
    <property type="evidence" value="ECO:0007669"/>
    <property type="project" value="UniProtKB-SubCell"/>
</dbReference>
<evidence type="ECO:0000256" key="4">
    <source>
        <dbReference type="ARBA" id="ARBA00023139"/>
    </source>
</evidence>